<dbReference type="SUPFAM" id="SSF81321">
    <property type="entry name" value="Family A G protein-coupled receptor-like"/>
    <property type="match status" value="1"/>
</dbReference>
<evidence type="ECO:0000256" key="2">
    <source>
        <dbReference type="ARBA" id="ARBA00007376"/>
    </source>
</evidence>
<dbReference type="eggNOG" id="ENOG502SKRK">
    <property type="taxonomic scope" value="Eukaryota"/>
</dbReference>
<keyword evidence="7 13" id="KW-0297">G-protein coupled receptor</keyword>
<evidence type="ECO:0000256" key="6">
    <source>
        <dbReference type="ARBA" id="ARBA00022989"/>
    </source>
</evidence>
<dbReference type="Proteomes" id="UP000886700">
    <property type="component" value="Unplaced"/>
</dbReference>
<dbReference type="KEGG" id="maua:101825140"/>
<dbReference type="GO" id="GO:0033038">
    <property type="term" value="F:bitter taste receptor activity"/>
    <property type="evidence" value="ECO:0007669"/>
    <property type="project" value="InterPro"/>
</dbReference>
<name>A0A1U7QRB6_MESAU</name>
<evidence type="ECO:0000313" key="15">
    <source>
        <dbReference type="Proteomes" id="UP000886700"/>
    </source>
</evidence>
<evidence type="ECO:0000256" key="9">
    <source>
        <dbReference type="ARBA" id="ARBA00023170"/>
    </source>
</evidence>
<dbReference type="FunFam" id="1.20.1070.10:FF:000042">
    <property type="entry name" value="Taste receptor type 2 member 7"/>
    <property type="match status" value="1"/>
</dbReference>
<evidence type="ECO:0000256" key="11">
    <source>
        <dbReference type="ARBA" id="ARBA00023224"/>
    </source>
</evidence>
<dbReference type="GO" id="GO:0004930">
    <property type="term" value="F:G protein-coupled receptor activity"/>
    <property type="evidence" value="ECO:0007669"/>
    <property type="project" value="UniProtKB-KW"/>
</dbReference>
<keyword evidence="3 13" id="KW-0919">Taste</keyword>
<evidence type="ECO:0000256" key="1">
    <source>
        <dbReference type="ARBA" id="ARBA00004141"/>
    </source>
</evidence>
<reference evidence="16" key="1">
    <citation type="submission" date="2025-08" db="UniProtKB">
        <authorList>
            <consortium name="RefSeq"/>
        </authorList>
    </citation>
    <scope>IDENTIFICATION</scope>
    <source>
        <tissue evidence="16">Liver</tissue>
    </source>
</reference>
<organism evidence="15 16">
    <name type="scientific">Mesocricetus auratus</name>
    <name type="common">Golden hamster</name>
    <dbReference type="NCBI Taxonomy" id="10036"/>
    <lineage>
        <taxon>Eukaryota</taxon>
        <taxon>Metazoa</taxon>
        <taxon>Chordata</taxon>
        <taxon>Craniata</taxon>
        <taxon>Vertebrata</taxon>
        <taxon>Euteleostomi</taxon>
        <taxon>Mammalia</taxon>
        <taxon>Eutheria</taxon>
        <taxon>Euarchontoglires</taxon>
        <taxon>Glires</taxon>
        <taxon>Rodentia</taxon>
        <taxon>Myomorpha</taxon>
        <taxon>Muroidea</taxon>
        <taxon>Cricetidae</taxon>
        <taxon>Cricetinae</taxon>
        <taxon>Mesocricetus</taxon>
    </lineage>
</organism>
<keyword evidence="10" id="KW-0325">Glycoprotein</keyword>
<protein>
    <recommendedName>
        <fullName evidence="13">Taste receptor type 2</fullName>
    </recommendedName>
</protein>
<gene>
    <name evidence="16" type="primary">LOC101825140</name>
</gene>
<feature type="transmembrane region" description="Helical" evidence="14">
    <location>
        <begin position="95"/>
        <end position="113"/>
    </location>
</feature>
<proteinExistence type="inferred from homology"/>
<evidence type="ECO:0000256" key="7">
    <source>
        <dbReference type="ARBA" id="ARBA00023040"/>
    </source>
</evidence>
<dbReference type="PANTHER" id="PTHR11394">
    <property type="entry name" value="TASTE RECEPTOR TYPE 2"/>
    <property type="match status" value="1"/>
</dbReference>
<keyword evidence="11 13" id="KW-0807">Transducer</keyword>
<dbReference type="CDD" id="cd15019">
    <property type="entry name" value="7tm_TAS2R14-like"/>
    <property type="match status" value="1"/>
</dbReference>
<feature type="transmembrane region" description="Helical" evidence="14">
    <location>
        <begin position="234"/>
        <end position="253"/>
    </location>
</feature>
<keyword evidence="4 13" id="KW-0716">Sensory transduction</keyword>
<sequence>MAVILNALLQDILTTIVILESIIGSLGNAFMALVNIVDWVKRGKISVVDQILTALAISRTAFLFSSMTSLLMTLLDPASLEMRRLRRMYTISLTVTNHFSIWLATCLSIFYFLKIAIFSNSIFLTLKWKAKKVVSVILMVSQIILYINIIVTNIISDRPKVNIPYRFISNNTLRVSGLFLLTNTMFTLIPFTVTLITFLLLILSLRRHLKNMRHNAKGFQDVSTAAHIKSLQSVVTFLLLYTIFVMSLLFQSWNINSQPSKLNFMVFWSTAIAFPSGHSCVLILGNTKLRQAFLSMLWWLRCCKHKCT</sequence>
<dbReference type="AlphaFoldDB" id="A0A1U7QRB6"/>
<comment type="subcellular location">
    <subcellularLocation>
        <location evidence="1 13">Membrane</location>
        <topology evidence="1 13">Multi-pass membrane protein</topology>
    </subcellularLocation>
</comment>
<dbReference type="RefSeq" id="XP_005073027.1">
    <property type="nucleotide sequence ID" value="XM_005072970.1"/>
</dbReference>
<evidence type="ECO:0000256" key="5">
    <source>
        <dbReference type="ARBA" id="ARBA00022692"/>
    </source>
</evidence>
<evidence type="ECO:0000313" key="16">
    <source>
        <dbReference type="RefSeq" id="XP_005073027.1"/>
    </source>
</evidence>
<evidence type="ECO:0000256" key="13">
    <source>
        <dbReference type="RuleBase" id="RU004424"/>
    </source>
</evidence>
<dbReference type="Pfam" id="PF05296">
    <property type="entry name" value="TAS2R"/>
    <property type="match status" value="1"/>
</dbReference>
<evidence type="ECO:0000256" key="12">
    <source>
        <dbReference type="RuleBase" id="RU004423"/>
    </source>
</evidence>
<feature type="transmembrane region" description="Helical" evidence="14">
    <location>
        <begin position="52"/>
        <end position="75"/>
    </location>
</feature>
<dbReference type="OrthoDB" id="8876749at2759"/>
<dbReference type="GeneID" id="101825140"/>
<evidence type="ECO:0000256" key="8">
    <source>
        <dbReference type="ARBA" id="ARBA00023136"/>
    </source>
</evidence>
<feature type="transmembrane region" description="Helical" evidence="14">
    <location>
        <begin position="133"/>
        <end position="155"/>
    </location>
</feature>
<keyword evidence="5 13" id="KW-0812">Transmembrane</keyword>
<keyword evidence="9 13" id="KW-0675">Receptor</keyword>
<feature type="transmembrane region" description="Helical" evidence="14">
    <location>
        <begin position="265"/>
        <end position="285"/>
    </location>
</feature>
<dbReference type="InterPro" id="IPR007960">
    <property type="entry name" value="TAS2R"/>
</dbReference>
<evidence type="ECO:0000256" key="10">
    <source>
        <dbReference type="ARBA" id="ARBA00023180"/>
    </source>
</evidence>
<dbReference type="GO" id="GO:0016020">
    <property type="term" value="C:membrane"/>
    <property type="evidence" value="ECO:0007669"/>
    <property type="project" value="UniProtKB-SubCell"/>
</dbReference>
<evidence type="ECO:0000256" key="3">
    <source>
        <dbReference type="ARBA" id="ARBA00022480"/>
    </source>
</evidence>
<keyword evidence="15" id="KW-1185">Reference proteome</keyword>
<comment type="similarity">
    <text evidence="2 12">Belongs to the G-protein coupled receptor T2R family.</text>
</comment>
<keyword evidence="6 14" id="KW-1133">Transmembrane helix</keyword>
<feature type="transmembrane region" description="Helical" evidence="14">
    <location>
        <begin position="175"/>
        <end position="203"/>
    </location>
</feature>
<evidence type="ECO:0000256" key="4">
    <source>
        <dbReference type="ARBA" id="ARBA00022606"/>
    </source>
</evidence>
<feature type="transmembrane region" description="Helical" evidence="14">
    <location>
        <begin position="12"/>
        <end position="40"/>
    </location>
</feature>
<keyword evidence="8 13" id="KW-0472">Membrane</keyword>
<dbReference type="Gene3D" id="1.20.1070.10">
    <property type="entry name" value="Rhodopsin 7-helix transmembrane proteins"/>
    <property type="match status" value="1"/>
</dbReference>
<dbReference type="PANTHER" id="PTHR11394:SF75">
    <property type="entry name" value="TASTE RECEPTOR TYPE 2 MEMBER 103"/>
    <property type="match status" value="1"/>
</dbReference>
<accession>A0A1U7QRB6</accession>
<evidence type="ECO:0000256" key="14">
    <source>
        <dbReference type="SAM" id="Phobius"/>
    </source>
</evidence>